<evidence type="ECO:0000256" key="10">
    <source>
        <dbReference type="PROSITE-ProRule" id="PRU01240"/>
    </source>
</evidence>
<dbReference type="InterPro" id="IPR000209">
    <property type="entry name" value="Peptidase_S8/S53_dom"/>
</dbReference>
<dbReference type="InterPro" id="IPR015500">
    <property type="entry name" value="Peptidase_S8_subtilisin-rel"/>
</dbReference>
<feature type="domain" description="Peptidase S8/S53" evidence="13">
    <location>
        <begin position="37"/>
        <end position="291"/>
    </location>
</feature>
<evidence type="ECO:0000256" key="8">
    <source>
        <dbReference type="ARBA" id="ARBA00022989"/>
    </source>
</evidence>
<sequence length="460" mass="46651">MLKAPNCGPPDKGSPMTETPWPLQRMRPDLAWPISEGAGITVAVIDSGVSPNPPALAGKVLEGRDFVEPSKLGQCDEVAHGTVVAGVIAGRTPEGSVFTGIAPKAMILPIRVLPNLDTDYDPSRPNVIADAIDFAAENGADVINLSLTTDPTPVLEEAIDNALGQGIVLVAAAGNDGGGDGKNQKAYPAAYEPVIAVAGVDREGHHVATSTSGPYVDVAAPGAEVDGPMPRGEGYAQFKGGGTSFASAYVSGLAALIRSAEPKLTPAQVAQRITATADHPPEGRNDLVGYGVINPYRAMTAITGAPKASPPAAALAPVTLSADPTGNTRTLATWTAAVLAVLALVIALCAAVVRGTRRRRLAANPAAASSARQTHAAPTGPAGAKVTAPKVRTRGATKRSAKPAGAPVPAAALPAAATTRGQRQQPLGWQPGAQRTPPNQQAGSPATTPNHSGRAQVPPR</sequence>
<feature type="active site" description="Charge relay system" evidence="10">
    <location>
        <position position="80"/>
    </location>
</feature>
<evidence type="ECO:0000256" key="2">
    <source>
        <dbReference type="ARBA" id="ARBA00011073"/>
    </source>
</evidence>
<dbReference type="InterPro" id="IPR022398">
    <property type="entry name" value="Peptidase_S8_His-AS"/>
</dbReference>
<dbReference type="PROSITE" id="PS00137">
    <property type="entry name" value="SUBTILASE_HIS"/>
    <property type="match status" value="1"/>
</dbReference>
<dbReference type="PANTHER" id="PTHR43806:SF11">
    <property type="entry name" value="CEREVISIN-RELATED"/>
    <property type="match status" value="1"/>
</dbReference>
<comment type="subcellular location">
    <subcellularLocation>
        <location evidence="1">Cell membrane</location>
        <topology evidence="1">Single-pass membrane protein</topology>
    </subcellularLocation>
</comment>
<name>A0A1H3KTE7_9ACTN</name>
<evidence type="ECO:0000313" key="14">
    <source>
        <dbReference type="EMBL" id="SDY55286.1"/>
    </source>
</evidence>
<dbReference type="Proteomes" id="UP000199632">
    <property type="component" value="Unassembled WGS sequence"/>
</dbReference>
<feature type="active site" description="Charge relay system" evidence="10">
    <location>
        <position position="46"/>
    </location>
</feature>
<keyword evidence="6 10" id="KW-0378">Hydrolase</keyword>
<gene>
    <name evidence="14" type="ORF">SAMN05421684_0323</name>
</gene>
<accession>A0A1H3KTE7</accession>
<feature type="compositionally biased region" description="Basic residues" evidence="11">
    <location>
        <begin position="391"/>
        <end position="401"/>
    </location>
</feature>
<feature type="active site" description="Charge relay system" evidence="10">
    <location>
        <position position="244"/>
    </location>
</feature>
<keyword evidence="5 12" id="KW-0812">Transmembrane</keyword>
<dbReference type="SUPFAM" id="SSF52743">
    <property type="entry name" value="Subtilisin-like"/>
    <property type="match status" value="1"/>
</dbReference>
<comment type="similarity">
    <text evidence="2 10">Belongs to the peptidase S8 family.</text>
</comment>
<dbReference type="Pfam" id="PF00082">
    <property type="entry name" value="Peptidase_S8"/>
    <property type="match status" value="1"/>
</dbReference>
<keyword evidence="7 10" id="KW-0720">Serine protease</keyword>
<evidence type="ECO:0000256" key="1">
    <source>
        <dbReference type="ARBA" id="ARBA00004162"/>
    </source>
</evidence>
<keyword evidence="4 10" id="KW-0645">Protease</keyword>
<organism evidence="14 15">
    <name type="scientific">Asanoa ishikariensis</name>
    <dbReference type="NCBI Taxonomy" id="137265"/>
    <lineage>
        <taxon>Bacteria</taxon>
        <taxon>Bacillati</taxon>
        <taxon>Actinomycetota</taxon>
        <taxon>Actinomycetes</taxon>
        <taxon>Micromonosporales</taxon>
        <taxon>Micromonosporaceae</taxon>
        <taxon>Asanoa</taxon>
    </lineage>
</organism>
<dbReference type="InterPro" id="IPR023834">
    <property type="entry name" value="T7SS_pept_S8A_mycosin"/>
</dbReference>
<feature type="transmembrane region" description="Helical" evidence="12">
    <location>
        <begin position="331"/>
        <end position="353"/>
    </location>
</feature>
<evidence type="ECO:0000256" key="11">
    <source>
        <dbReference type="SAM" id="MobiDB-lite"/>
    </source>
</evidence>
<dbReference type="InterPro" id="IPR050131">
    <property type="entry name" value="Peptidase_S8_subtilisin-like"/>
</dbReference>
<dbReference type="InterPro" id="IPR023827">
    <property type="entry name" value="Peptidase_S8_Asp-AS"/>
</dbReference>
<dbReference type="GO" id="GO:0006508">
    <property type="term" value="P:proteolysis"/>
    <property type="evidence" value="ECO:0007669"/>
    <property type="project" value="UniProtKB-KW"/>
</dbReference>
<evidence type="ECO:0000256" key="4">
    <source>
        <dbReference type="ARBA" id="ARBA00022670"/>
    </source>
</evidence>
<protein>
    <submittedName>
        <fullName evidence="14">Type VII secretion-associated serine protease mycosin</fullName>
    </submittedName>
</protein>
<evidence type="ECO:0000313" key="15">
    <source>
        <dbReference type="Proteomes" id="UP000199632"/>
    </source>
</evidence>
<feature type="compositionally biased region" description="Low complexity" evidence="11">
    <location>
        <begin position="402"/>
        <end position="417"/>
    </location>
</feature>
<feature type="region of interest" description="Disordered" evidence="11">
    <location>
        <begin position="1"/>
        <end position="22"/>
    </location>
</feature>
<keyword evidence="3" id="KW-1003">Cell membrane</keyword>
<evidence type="ECO:0000256" key="5">
    <source>
        <dbReference type="ARBA" id="ARBA00022692"/>
    </source>
</evidence>
<dbReference type="InterPro" id="IPR036852">
    <property type="entry name" value="Peptidase_S8/S53_dom_sf"/>
</dbReference>
<dbReference type="PROSITE" id="PS00136">
    <property type="entry name" value="SUBTILASE_ASP"/>
    <property type="match status" value="1"/>
</dbReference>
<evidence type="ECO:0000256" key="7">
    <source>
        <dbReference type="ARBA" id="ARBA00022825"/>
    </source>
</evidence>
<evidence type="ECO:0000256" key="9">
    <source>
        <dbReference type="ARBA" id="ARBA00023136"/>
    </source>
</evidence>
<dbReference type="Gene3D" id="3.40.50.200">
    <property type="entry name" value="Peptidase S8/S53 domain"/>
    <property type="match status" value="1"/>
</dbReference>
<dbReference type="PROSITE" id="PS51892">
    <property type="entry name" value="SUBTILASE"/>
    <property type="match status" value="1"/>
</dbReference>
<evidence type="ECO:0000256" key="3">
    <source>
        <dbReference type="ARBA" id="ARBA00022475"/>
    </source>
</evidence>
<keyword evidence="9 12" id="KW-0472">Membrane</keyword>
<keyword evidence="8 12" id="KW-1133">Transmembrane helix</keyword>
<dbReference type="STRING" id="137265.SAMN05421684_0323"/>
<dbReference type="GO" id="GO:0005886">
    <property type="term" value="C:plasma membrane"/>
    <property type="evidence" value="ECO:0007669"/>
    <property type="project" value="UniProtKB-SubCell"/>
</dbReference>
<dbReference type="NCBIfam" id="TIGR03921">
    <property type="entry name" value="T7SS_mycosin"/>
    <property type="match status" value="1"/>
</dbReference>
<dbReference type="PRINTS" id="PR00723">
    <property type="entry name" value="SUBTILISIN"/>
</dbReference>
<feature type="region of interest" description="Disordered" evidence="11">
    <location>
        <begin position="364"/>
        <end position="460"/>
    </location>
</feature>
<dbReference type="AlphaFoldDB" id="A0A1H3KTE7"/>
<reference evidence="15" key="1">
    <citation type="submission" date="2016-10" db="EMBL/GenBank/DDBJ databases">
        <authorList>
            <person name="Varghese N."/>
            <person name="Submissions S."/>
        </authorList>
    </citation>
    <scope>NUCLEOTIDE SEQUENCE [LARGE SCALE GENOMIC DNA]</scope>
    <source>
        <strain evidence="15">DSM 44718</strain>
    </source>
</reference>
<evidence type="ECO:0000259" key="13">
    <source>
        <dbReference type="Pfam" id="PF00082"/>
    </source>
</evidence>
<feature type="compositionally biased region" description="Polar residues" evidence="11">
    <location>
        <begin position="436"/>
        <end position="453"/>
    </location>
</feature>
<proteinExistence type="inferred from homology"/>
<dbReference type="EMBL" id="FNQB01000001">
    <property type="protein sequence ID" value="SDY55286.1"/>
    <property type="molecule type" value="Genomic_DNA"/>
</dbReference>
<evidence type="ECO:0000256" key="12">
    <source>
        <dbReference type="SAM" id="Phobius"/>
    </source>
</evidence>
<evidence type="ECO:0000256" key="6">
    <source>
        <dbReference type="ARBA" id="ARBA00022801"/>
    </source>
</evidence>
<dbReference type="PANTHER" id="PTHR43806">
    <property type="entry name" value="PEPTIDASE S8"/>
    <property type="match status" value="1"/>
</dbReference>
<keyword evidence="15" id="KW-1185">Reference proteome</keyword>
<dbReference type="GO" id="GO:0004252">
    <property type="term" value="F:serine-type endopeptidase activity"/>
    <property type="evidence" value="ECO:0007669"/>
    <property type="project" value="UniProtKB-UniRule"/>
</dbReference>